<comment type="similarity">
    <text evidence="2 10">Belongs to the purine nucleoside phosphorylase YfiH/LACC1 family.</text>
</comment>
<dbReference type="PANTHER" id="PTHR30616:SF2">
    <property type="entry name" value="PURINE NUCLEOSIDE PHOSPHORYLASE LACC1"/>
    <property type="match status" value="1"/>
</dbReference>
<keyword evidence="4" id="KW-0479">Metal-binding</keyword>
<protein>
    <recommendedName>
        <fullName evidence="10">Purine nucleoside phosphorylase</fullName>
    </recommendedName>
</protein>
<keyword evidence="12" id="KW-1185">Reference proteome</keyword>
<dbReference type="RefSeq" id="WP_237344698.1">
    <property type="nucleotide sequence ID" value="NZ_JABWGX010000005.1"/>
</dbReference>
<evidence type="ECO:0000256" key="1">
    <source>
        <dbReference type="ARBA" id="ARBA00000553"/>
    </source>
</evidence>
<dbReference type="InterPro" id="IPR038371">
    <property type="entry name" value="Cu_polyphenol_OxRdtase_sf"/>
</dbReference>
<comment type="caution">
    <text evidence="11">The sequence shown here is derived from an EMBL/GenBank/DDBJ whole genome shotgun (WGS) entry which is preliminary data.</text>
</comment>
<evidence type="ECO:0000256" key="6">
    <source>
        <dbReference type="ARBA" id="ARBA00022833"/>
    </source>
</evidence>
<evidence type="ECO:0000313" key="12">
    <source>
        <dbReference type="Proteomes" id="UP001241747"/>
    </source>
</evidence>
<evidence type="ECO:0000256" key="5">
    <source>
        <dbReference type="ARBA" id="ARBA00022801"/>
    </source>
</evidence>
<dbReference type="PANTHER" id="PTHR30616">
    <property type="entry name" value="UNCHARACTERIZED PROTEIN YFIH"/>
    <property type="match status" value="1"/>
</dbReference>
<proteinExistence type="inferred from homology"/>
<name>A0ABU0LCP8_XANAG</name>
<comment type="catalytic activity">
    <reaction evidence="9">
        <text>S-methyl-5'-thioadenosine + phosphate = 5-(methylsulfanyl)-alpha-D-ribose 1-phosphate + adenine</text>
        <dbReference type="Rhea" id="RHEA:11852"/>
        <dbReference type="ChEBI" id="CHEBI:16708"/>
        <dbReference type="ChEBI" id="CHEBI:17509"/>
        <dbReference type="ChEBI" id="CHEBI:43474"/>
        <dbReference type="ChEBI" id="CHEBI:58533"/>
        <dbReference type="EC" id="2.4.2.28"/>
    </reaction>
    <physiologicalReaction direction="left-to-right" evidence="9">
        <dbReference type="Rhea" id="RHEA:11853"/>
    </physiologicalReaction>
</comment>
<evidence type="ECO:0000256" key="2">
    <source>
        <dbReference type="ARBA" id="ARBA00007353"/>
    </source>
</evidence>
<comment type="catalytic activity">
    <reaction evidence="8">
        <text>adenosine + phosphate = alpha-D-ribose 1-phosphate + adenine</text>
        <dbReference type="Rhea" id="RHEA:27642"/>
        <dbReference type="ChEBI" id="CHEBI:16335"/>
        <dbReference type="ChEBI" id="CHEBI:16708"/>
        <dbReference type="ChEBI" id="CHEBI:43474"/>
        <dbReference type="ChEBI" id="CHEBI:57720"/>
        <dbReference type="EC" id="2.4.2.1"/>
    </reaction>
    <physiologicalReaction direction="left-to-right" evidence="8">
        <dbReference type="Rhea" id="RHEA:27643"/>
    </physiologicalReaction>
</comment>
<organism evidence="11 12">
    <name type="scientific">Xanthobacter agilis</name>
    <dbReference type="NCBI Taxonomy" id="47492"/>
    <lineage>
        <taxon>Bacteria</taxon>
        <taxon>Pseudomonadati</taxon>
        <taxon>Pseudomonadota</taxon>
        <taxon>Alphaproteobacteria</taxon>
        <taxon>Hyphomicrobiales</taxon>
        <taxon>Xanthobacteraceae</taxon>
        <taxon>Xanthobacter</taxon>
    </lineage>
</organism>
<comment type="catalytic activity">
    <reaction evidence="7">
        <text>adenosine + H2O + H(+) = inosine + NH4(+)</text>
        <dbReference type="Rhea" id="RHEA:24408"/>
        <dbReference type="ChEBI" id="CHEBI:15377"/>
        <dbReference type="ChEBI" id="CHEBI:15378"/>
        <dbReference type="ChEBI" id="CHEBI:16335"/>
        <dbReference type="ChEBI" id="CHEBI:17596"/>
        <dbReference type="ChEBI" id="CHEBI:28938"/>
        <dbReference type="EC" id="3.5.4.4"/>
    </reaction>
    <physiologicalReaction direction="left-to-right" evidence="7">
        <dbReference type="Rhea" id="RHEA:24409"/>
    </physiologicalReaction>
</comment>
<evidence type="ECO:0000256" key="10">
    <source>
        <dbReference type="RuleBase" id="RU361274"/>
    </source>
</evidence>
<dbReference type="Proteomes" id="UP001241747">
    <property type="component" value="Unassembled WGS sequence"/>
</dbReference>
<keyword evidence="6" id="KW-0862">Zinc</keyword>
<sequence length="259" mass="27530">MKIEALSLASLPGIRHAFFTRAGGVSTGVYASLNGGMGSADAPEAVQENRARMAAALGLHAPHLLACWQVHSADAVLATTPWTREEAPKADAIVTRTPGLGAAVSIADCGPVLFADPEARVVAAAHSGWKGALGGVIGATVALMEAQGARRGAIRAVIGPLIRQSSYEVGEDFVTRVLGVDKHYARFFAPADRPHHALFDLPGFIRMRLEDAGVHQIEDLMLDTYTDEARFYSFRRATHRKEADYGRLIAAIALAPDAP</sequence>
<keyword evidence="5" id="KW-0378">Hydrolase</keyword>
<dbReference type="CDD" id="cd16833">
    <property type="entry name" value="YfiH"/>
    <property type="match status" value="1"/>
</dbReference>
<keyword evidence="3" id="KW-0808">Transferase</keyword>
<dbReference type="EMBL" id="JAUSVY010000003">
    <property type="protein sequence ID" value="MDQ0504922.1"/>
    <property type="molecule type" value="Genomic_DNA"/>
</dbReference>
<dbReference type="SUPFAM" id="SSF64438">
    <property type="entry name" value="CNF1/YfiH-like putative cysteine hydrolases"/>
    <property type="match status" value="1"/>
</dbReference>
<dbReference type="Pfam" id="PF02578">
    <property type="entry name" value="Cu-oxidase_4"/>
    <property type="match status" value="1"/>
</dbReference>
<comment type="catalytic activity">
    <reaction evidence="1">
        <text>inosine + phosphate = alpha-D-ribose 1-phosphate + hypoxanthine</text>
        <dbReference type="Rhea" id="RHEA:27646"/>
        <dbReference type="ChEBI" id="CHEBI:17368"/>
        <dbReference type="ChEBI" id="CHEBI:17596"/>
        <dbReference type="ChEBI" id="CHEBI:43474"/>
        <dbReference type="ChEBI" id="CHEBI:57720"/>
        <dbReference type="EC" id="2.4.2.1"/>
    </reaction>
    <physiologicalReaction direction="left-to-right" evidence="1">
        <dbReference type="Rhea" id="RHEA:27647"/>
    </physiologicalReaction>
</comment>
<dbReference type="NCBIfam" id="TIGR00726">
    <property type="entry name" value="peptidoglycan editing factor PgeF"/>
    <property type="match status" value="1"/>
</dbReference>
<evidence type="ECO:0000256" key="9">
    <source>
        <dbReference type="ARBA" id="ARBA00049893"/>
    </source>
</evidence>
<evidence type="ECO:0000256" key="7">
    <source>
        <dbReference type="ARBA" id="ARBA00047989"/>
    </source>
</evidence>
<accession>A0ABU0LCP8</accession>
<evidence type="ECO:0000313" key="11">
    <source>
        <dbReference type="EMBL" id="MDQ0504922.1"/>
    </source>
</evidence>
<dbReference type="Gene3D" id="3.60.140.10">
    <property type="entry name" value="CNF1/YfiH-like putative cysteine hydrolases"/>
    <property type="match status" value="1"/>
</dbReference>
<dbReference type="InterPro" id="IPR011324">
    <property type="entry name" value="Cytotoxic_necrot_fac-like_cat"/>
</dbReference>
<evidence type="ECO:0000256" key="8">
    <source>
        <dbReference type="ARBA" id="ARBA00048968"/>
    </source>
</evidence>
<evidence type="ECO:0000256" key="4">
    <source>
        <dbReference type="ARBA" id="ARBA00022723"/>
    </source>
</evidence>
<reference evidence="11 12" key="1">
    <citation type="submission" date="2023-07" db="EMBL/GenBank/DDBJ databases">
        <title>Genomic Encyclopedia of Type Strains, Phase IV (KMG-IV): sequencing the most valuable type-strain genomes for metagenomic binning, comparative biology and taxonomic classification.</title>
        <authorList>
            <person name="Goeker M."/>
        </authorList>
    </citation>
    <scope>NUCLEOTIDE SEQUENCE [LARGE SCALE GENOMIC DNA]</scope>
    <source>
        <strain evidence="11 12">DSM 3770</strain>
    </source>
</reference>
<dbReference type="InterPro" id="IPR003730">
    <property type="entry name" value="Cu_polyphenol_OxRdtase"/>
</dbReference>
<gene>
    <name evidence="11" type="ORF">QOZ94_001704</name>
</gene>
<evidence type="ECO:0000256" key="3">
    <source>
        <dbReference type="ARBA" id="ARBA00022679"/>
    </source>
</evidence>